<proteinExistence type="predicted"/>
<feature type="compositionally biased region" description="Pro residues" evidence="2">
    <location>
        <begin position="168"/>
        <end position="179"/>
    </location>
</feature>
<reference evidence="6" key="1">
    <citation type="journal article" date="2019" name="Nat. Commun.">
        <title>The genome of broomcorn millet.</title>
        <authorList>
            <person name="Zou C."/>
            <person name="Miki D."/>
            <person name="Li D."/>
            <person name="Tang Q."/>
            <person name="Xiao L."/>
            <person name="Rajput S."/>
            <person name="Deng P."/>
            <person name="Jia W."/>
            <person name="Huang R."/>
            <person name="Zhang M."/>
            <person name="Sun Y."/>
            <person name="Hu J."/>
            <person name="Fu X."/>
            <person name="Schnable P.S."/>
            <person name="Li F."/>
            <person name="Zhang H."/>
            <person name="Feng B."/>
            <person name="Zhu X."/>
            <person name="Liu R."/>
            <person name="Schnable J.C."/>
            <person name="Zhu J.-K."/>
            <person name="Zhang H."/>
        </authorList>
    </citation>
    <scope>NUCLEOTIDE SEQUENCE [LARGE SCALE GENOMIC DNA]</scope>
</reference>
<evidence type="ECO:0000313" key="5">
    <source>
        <dbReference type="EMBL" id="RLN39227.1"/>
    </source>
</evidence>
<dbReference type="OrthoDB" id="692473at2759"/>
<keyword evidence="1" id="KW-1015">Disulfide bond</keyword>
<evidence type="ECO:0000313" key="6">
    <source>
        <dbReference type="Proteomes" id="UP000275267"/>
    </source>
</evidence>
<dbReference type="AlphaFoldDB" id="A0A3L6TFX8"/>
<accession>A0A3L6TFX8</accession>
<feature type="region of interest" description="Disordered" evidence="2">
    <location>
        <begin position="167"/>
        <end position="198"/>
    </location>
</feature>
<feature type="compositionally biased region" description="Low complexity" evidence="2">
    <location>
        <begin position="180"/>
        <end position="196"/>
    </location>
</feature>
<dbReference type="InterPro" id="IPR000742">
    <property type="entry name" value="EGF"/>
</dbReference>
<evidence type="ECO:0000256" key="3">
    <source>
        <dbReference type="SAM" id="SignalP"/>
    </source>
</evidence>
<comment type="caution">
    <text evidence="5">The sequence shown here is derived from an EMBL/GenBank/DDBJ whole genome shotgun (WGS) entry which is preliminary data.</text>
</comment>
<dbReference type="STRING" id="4540.A0A3L6TFX8"/>
<keyword evidence="3" id="KW-0732">Signal</keyword>
<gene>
    <name evidence="5" type="ORF">C2845_PM01G42280</name>
</gene>
<feature type="chain" id="PRO_5018188072" evidence="3">
    <location>
        <begin position="30"/>
        <end position="254"/>
    </location>
</feature>
<dbReference type="PANTHER" id="PTHR33881:SF14">
    <property type="entry name" value="EGF-LIKE DOMAIN-CONTAINING PROTEIN"/>
    <property type="match status" value="1"/>
</dbReference>
<feature type="signal peptide" evidence="3">
    <location>
        <begin position="1"/>
        <end position="29"/>
    </location>
</feature>
<feature type="domain" description="EGF-like" evidence="4">
    <location>
        <begin position="103"/>
        <end position="141"/>
    </location>
</feature>
<feature type="disulfide bond" evidence="1">
    <location>
        <begin position="112"/>
        <end position="129"/>
    </location>
</feature>
<dbReference type="PANTHER" id="PTHR33881">
    <property type="entry name" value="NEUROGENIC LOCUS NOTCH-LIKE PROTEIN"/>
    <property type="match status" value="1"/>
</dbReference>
<organism evidence="5 6">
    <name type="scientific">Panicum miliaceum</name>
    <name type="common">Proso millet</name>
    <name type="synonym">Broomcorn millet</name>
    <dbReference type="NCBI Taxonomy" id="4540"/>
    <lineage>
        <taxon>Eukaryota</taxon>
        <taxon>Viridiplantae</taxon>
        <taxon>Streptophyta</taxon>
        <taxon>Embryophyta</taxon>
        <taxon>Tracheophyta</taxon>
        <taxon>Spermatophyta</taxon>
        <taxon>Magnoliopsida</taxon>
        <taxon>Liliopsida</taxon>
        <taxon>Poales</taxon>
        <taxon>Poaceae</taxon>
        <taxon>PACMAD clade</taxon>
        <taxon>Panicoideae</taxon>
        <taxon>Panicodae</taxon>
        <taxon>Paniceae</taxon>
        <taxon>Panicinae</taxon>
        <taxon>Panicum</taxon>
        <taxon>Panicum sect. Panicum</taxon>
    </lineage>
</organism>
<keyword evidence="1" id="KW-0245">EGF-like domain</keyword>
<sequence length="254" mass="25925">MSALARSSTASEPVRLLLLLMALVASAAGASVCDTANCGRGTCAELPKLIPDVPNYECHCDPGWSRPWKGIIPFSPCVIPNCSFDGACFNISLTPPLPKPGLPTDVCAAVSCGPGGACKAGDAPFSYSCECQTGYANLLDLAALPCVKNCFFGKGCSALGLAPAAAPASPPTPAPPSPAAPAGSHDSSGPSAPPSGTKGNSNCNRFVLCVRSRSASRRRWLSDVLVLVLAGSVSSRRLLQQLLVLVTLAVAQVM</sequence>
<protein>
    <submittedName>
        <fullName evidence="5">Fibropellin-3-like</fullName>
    </submittedName>
</protein>
<evidence type="ECO:0000259" key="4">
    <source>
        <dbReference type="PROSITE" id="PS50026"/>
    </source>
</evidence>
<keyword evidence="6" id="KW-1185">Reference proteome</keyword>
<evidence type="ECO:0000256" key="2">
    <source>
        <dbReference type="SAM" id="MobiDB-lite"/>
    </source>
</evidence>
<evidence type="ECO:0000256" key="1">
    <source>
        <dbReference type="PROSITE-ProRule" id="PRU00076"/>
    </source>
</evidence>
<name>A0A3L6TFX8_PANMI</name>
<dbReference type="SMART" id="SM00181">
    <property type="entry name" value="EGF"/>
    <property type="match status" value="2"/>
</dbReference>
<comment type="caution">
    <text evidence="1">Lacks conserved residue(s) required for the propagation of feature annotation.</text>
</comment>
<dbReference type="Proteomes" id="UP000275267">
    <property type="component" value="Unassembled WGS sequence"/>
</dbReference>
<dbReference type="EMBL" id="PQIB02000001">
    <property type="protein sequence ID" value="RLN39227.1"/>
    <property type="molecule type" value="Genomic_DNA"/>
</dbReference>
<dbReference type="PROSITE" id="PS50026">
    <property type="entry name" value="EGF_3"/>
    <property type="match status" value="1"/>
</dbReference>